<evidence type="ECO:0000256" key="1">
    <source>
        <dbReference type="SAM" id="MobiDB-lite"/>
    </source>
</evidence>
<name>A0A7I7Z1W4_9MYCO</name>
<gene>
    <name evidence="2" type="ORF">MPRM_54490</name>
</gene>
<protein>
    <submittedName>
        <fullName evidence="2">Uncharacterized protein</fullName>
    </submittedName>
</protein>
<evidence type="ECO:0000313" key="2">
    <source>
        <dbReference type="EMBL" id="BBZ48168.1"/>
    </source>
</evidence>
<organism evidence="2 3">
    <name type="scientific">Mycobacterium parmense</name>
    <dbReference type="NCBI Taxonomy" id="185642"/>
    <lineage>
        <taxon>Bacteria</taxon>
        <taxon>Bacillati</taxon>
        <taxon>Actinomycetota</taxon>
        <taxon>Actinomycetes</taxon>
        <taxon>Mycobacteriales</taxon>
        <taxon>Mycobacteriaceae</taxon>
        <taxon>Mycobacterium</taxon>
        <taxon>Mycobacterium simiae complex</taxon>
    </lineage>
</organism>
<reference evidence="2 3" key="1">
    <citation type="journal article" date="2019" name="Emerg. Microbes Infect.">
        <title>Comprehensive subspecies identification of 175 nontuberculous mycobacteria species based on 7547 genomic profiles.</title>
        <authorList>
            <person name="Matsumoto Y."/>
            <person name="Kinjo T."/>
            <person name="Motooka D."/>
            <person name="Nabeya D."/>
            <person name="Jung N."/>
            <person name="Uechi K."/>
            <person name="Horii T."/>
            <person name="Iida T."/>
            <person name="Fujita J."/>
            <person name="Nakamura S."/>
        </authorList>
    </citation>
    <scope>NUCLEOTIDE SEQUENCE [LARGE SCALE GENOMIC DNA]</scope>
    <source>
        <strain evidence="2 3">JCM 14742</strain>
    </source>
</reference>
<proteinExistence type="predicted"/>
<accession>A0A7I7Z1W4</accession>
<feature type="region of interest" description="Disordered" evidence="1">
    <location>
        <begin position="41"/>
        <end position="81"/>
    </location>
</feature>
<keyword evidence="3" id="KW-1185">Reference proteome</keyword>
<dbReference type="EMBL" id="AP022614">
    <property type="protein sequence ID" value="BBZ48168.1"/>
    <property type="molecule type" value="Genomic_DNA"/>
</dbReference>
<sequence length="81" mass="9040">MAAIRPVRYRYSQPLNRWLRTAFGWQWSNDRKLDRQCAQGATTAGFPAGRSHRATGASRGYGSQFARRNPLAVQIGGDEDG</sequence>
<evidence type="ECO:0000313" key="3">
    <source>
        <dbReference type="Proteomes" id="UP000467105"/>
    </source>
</evidence>
<dbReference type="AlphaFoldDB" id="A0A7I7Z1W4"/>
<dbReference type="Proteomes" id="UP000467105">
    <property type="component" value="Chromosome"/>
</dbReference>